<dbReference type="SUPFAM" id="SSF52087">
    <property type="entry name" value="CRAL/TRIO domain"/>
    <property type="match status" value="1"/>
</dbReference>
<dbReference type="SMART" id="SM00516">
    <property type="entry name" value="SEC14"/>
    <property type="match status" value="1"/>
</dbReference>
<comment type="caution">
    <text evidence="2">The sequence shown here is derived from an EMBL/GenBank/DDBJ whole genome shotgun (WGS) entry which is preliminary data.</text>
</comment>
<proteinExistence type="predicted"/>
<gene>
    <name evidence="2" type="ORF">Dsin_023430</name>
</gene>
<protein>
    <recommendedName>
        <fullName evidence="1">CRAL-TRIO domain-containing protein</fullName>
    </recommendedName>
</protein>
<dbReference type="Pfam" id="PF00650">
    <property type="entry name" value="CRAL_TRIO"/>
    <property type="match status" value="1"/>
</dbReference>
<reference evidence="2" key="1">
    <citation type="journal article" date="2023" name="Plant J.">
        <title>Genome sequences and population genomics provide insights into the demographic history, inbreeding, and mutation load of two 'living fossil' tree species of Dipteronia.</title>
        <authorList>
            <person name="Feng Y."/>
            <person name="Comes H.P."/>
            <person name="Chen J."/>
            <person name="Zhu S."/>
            <person name="Lu R."/>
            <person name="Zhang X."/>
            <person name="Li P."/>
            <person name="Qiu J."/>
            <person name="Olsen K.M."/>
            <person name="Qiu Y."/>
        </authorList>
    </citation>
    <scope>NUCLEOTIDE SEQUENCE</scope>
    <source>
        <strain evidence="2">NBL</strain>
    </source>
</reference>
<dbReference type="InterPro" id="IPR011074">
    <property type="entry name" value="CRAL/TRIO_N_dom"/>
</dbReference>
<keyword evidence="3" id="KW-1185">Reference proteome</keyword>
<dbReference type="Pfam" id="PF03765">
    <property type="entry name" value="CRAL_TRIO_N"/>
    <property type="match status" value="1"/>
</dbReference>
<dbReference type="EMBL" id="JANJYJ010000007">
    <property type="protein sequence ID" value="KAK3200015.1"/>
    <property type="molecule type" value="Genomic_DNA"/>
</dbReference>
<sequence>MGAAHQEAIKQFQYLMEDVDDSLKVTFENMHQGYITETLVRFLKARDWNALKAHKMLVDCLQWRIENVIDNILAKPILPADLYRAVRDSHLVGLSGYSKEGLPVVAIGAGLSTFDKASVHYYVQSHIQMNEYRDRVILPSASKKYGRHIGTCLKVLDMTGLKLSALNQIKLLTVLTTIDDLNYPEKTDAYYIVNAPYIFSACWKVVKPLLQERTKRKVQVLQGNGRDELLKVMDYASLPHFCKQQGSGSSRFNGNGTNANCFSFDHTFHQQLYNYVKQQVSRTETVSPIKQGSFHVDFPVPNPDEARIARTIEVEFHRLGDQNGLIKPLNGLKVDG</sequence>
<evidence type="ECO:0000313" key="2">
    <source>
        <dbReference type="EMBL" id="KAK3200015.1"/>
    </source>
</evidence>
<accession>A0AAE0A3X1</accession>
<dbReference type="InterPro" id="IPR001251">
    <property type="entry name" value="CRAL-TRIO_dom"/>
</dbReference>
<dbReference type="Gene3D" id="3.40.525.10">
    <property type="entry name" value="CRAL-TRIO lipid binding domain"/>
    <property type="match status" value="1"/>
</dbReference>
<dbReference type="InterPro" id="IPR036865">
    <property type="entry name" value="CRAL-TRIO_dom_sf"/>
</dbReference>
<dbReference type="SUPFAM" id="SSF46938">
    <property type="entry name" value="CRAL/TRIO N-terminal domain"/>
    <property type="match status" value="1"/>
</dbReference>
<feature type="domain" description="CRAL-TRIO" evidence="1">
    <location>
        <begin position="79"/>
        <end position="239"/>
    </location>
</feature>
<dbReference type="SMART" id="SM01100">
    <property type="entry name" value="CRAL_TRIO_N"/>
    <property type="match status" value="1"/>
</dbReference>
<evidence type="ECO:0000259" key="1">
    <source>
        <dbReference type="PROSITE" id="PS50191"/>
    </source>
</evidence>
<dbReference type="PANTHER" id="PTHR46226:SF5">
    <property type="entry name" value="PHOSPHATIDYLINOSITOL_PHOSPHATIDYLCHOLINE TRANSFER PROTEIN SFH2"/>
    <property type="match status" value="1"/>
</dbReference>
<dbReference type="Proteomes" id="UP001281410">
    <property type="component" value="Unassembled WGS sequence"/>
</dbReference>
<dbReference type="InterPro" id="IPR036273">
    <property type="entry name" value="CRAL/TRIO_N_dom_sf"/>
</dbReference>
<dbReference type="AlphaFoldDB" id="A0AAE0A3X1"/>
<dbReference type="CDD" id="cd00170">
    <property type="entry name" value="SEC14"/>
    <property type="match status" value="1"/>
</dbReference>
<organism evidence="2 3">
    <name type="scientific">Dipteronia sinensis</name>
    <dbReference type="NCBI Taxonomy" id="43782"/>
    <lineage>
        <taxon>Eukaryota</taxon>
        <taxon>Viridiplantae</taxon>
        <taxon>Streptophyta</taxon>
        <taxon>Embryophyta</taxon>
        <taxon>Tracheophyta</taxon>
        <taxon>Spermatophyta</taxon>
        <taxon>Magnoliopsida</taxon>
        <taxon>eudicotyledons</taxon>
        <taxon>Gunneridae</taxon>
        <taxon>Pentapetalae</taxon>
        <taxon>rosids</taxon>
        <taxon>malvids</taxon>
        <taxon>Sapindales</taxon>
        <taxon>Sapindaceae</taxon>
        <taxon>Hippocastanoideae</taxon>
        <taxon>Acereae</taxon>
        <taxon>Dipteronia</taxon>
    </lineage>
</organism>
<dbReference type="PANTHER" id="PTHR46226">
    <property type="entry name" value="CRAL-TRIO DOMAIN-CONTAINING PROTEIN"/>
    <property type="match status" value="1"/>
</dbReference>
<name>A0AAE0A3X1_9ROSI</name>
<dbReference type="PROSITE" id="PS50191">
    <property type="entry name" value="CRAL_TRIO"/>
    <property type="match status" value="1"/>
</dbReference>
<evidence type="ECO:0000313" key="3">
    <source>
        <dbReference type="Proteomes" id="UP001281410"/>
    </source>
</evidence>